<proteinExistence type="inferred from homology"/>
<keyword evidence="5 8" id="KW-0067">ATP-binding</keyword>
<dbReference type="PANTHER" id="PTHR42711">
    <property type="entry name" value="ABC TRANSPORTER ATP-BINDING PROTEIN"/>
    <property type="match status" value="1"/>
</dbReference>
<reference evidence="8 9" key="1">
    <citation type="submission" date="2019-09" db="EMBL/GenBank/DDBJ databases">
        <title>Phylogeny of genus Pseudoclavibacter and closely related genus.</title>
        <authorList>
            <person name="Li Y."/>
        </authorList>
    </citation>
    <scope>NUCLEOTIDE SEQUENCE [LARGE SCALE GENOMIC DNA]</scope>
    <source>
        <strain evidence="8 9">THG-MD12</strain>
    </source>
</reference>
<dbReference type="GO" id="GO:0005886">
    <property type="term" value="C:plasma membrane"/>
    <property type="evidence" value="ECO:0007669"/>
    <property type="project" value="UniProtKB-SubCell"/>
</dbReference>
<accession>A0A7J5B057</accession>
<gene>
    <name evidence="8" type="ORF">F8O03_13310</name>
</gene>
<dbReference type="CDD" id="cd03230">
    <property type="entry name" value="ABC_DR_subfamily_A"/>
    <property type="match status" value="1"/>
</dbReference>
<evidence type="ECO:0000313" key="9">
    <source>
        <dbReference type="Proteomes" id="UP000490386"/>
    </source>
</evidence>
<dbReference type="InterPro" id="IPR003439">
    <property type="entry name" value="ABC_transporter-like_ATP-bd"/>
</dbReference>
<dbReference type="InterPro" id="IPR003593">
    <property type="entry name" value="AAA+_ATPase"/>
</dbReference>
<evidence type="ECO:0000259" key="7">
    <source>
        <dbReference type="PROSITE" id="PS50893"/>
    </source>
</evidence>
<dbReference type="PANTHER" id="PTHR42711:SF5">
    <property type="entry name" value="ABC TRANSPORTER ATP-BINDING PROTEIN NATA"/>
    <property type="match status" value="1"/>
</dbReference>
<dbReference type="SMART" id="SM00382">
    <property type="entry name" value="AAA"/>
    <property type="match status" value="1"/>
</dbReference>
<dbReference type="RefSeq" id="WP_151424276.1">
    <property type="nucleotide sequence ID" value="NZ_WBJX01000004.1"/>
</dbReference>
<evidence type="ECO:0000256" key="6">
    <source>
        <dbReference type="ARBA" id="ARBA00023251"/>
    </source>
</evidence>
<name>A0A7J5B057_9MICO</name>
<keyword evidence="3" id="KW-0813">Transport</keyword>
<dbReference type="Proteomes" id="UP000490386">
    <property type="component" value="Unassembled WGS sequence"/>
</dbReference>
<keyword evidence="9" id="KW-1185">Reference proteome</keyword>
<evidence type="ECO:0000256" key="1">
    <source>
        <dbReference type="ARBA" id="ARBA00004202"/>
    </source>
</evidence>
<keyword evidence="4" id="KW-0547">Nucleotide-binding</keyword>
<keyword evidence="6" id="KW-0046">Antibiotic resistance</keyword>
<sequence length="237" mass="25514">MSTIGRFTAIADGLVVGYGTTPVLDPVDVRIGVGVTALLGRNGGGKTTLMRTICGIIPALSGTISVLGEIVADGAAVRTRVGYLGHELAVAHALTVQQNLMFWRDISRASARARMRGIDEIVAQFELRPILHRRVASLSRGQCQRVELARMSMSDPEFVVLDEPLTGLDPLFASQVRSLLRSWGETRTVLYSTHSVPEALALADRFLVVRGRSVVELGGDGFAVSEQTILRHLQVAA</sequence>
<dbReference type="OrthoDB" id="9804819at2"/>
<evidence type="ECO:0000256" key="5">
    <source>
        <dbReference type="ARBA" id="ARBA00022840"/>
    </source>
</evidence>
<dbReference type="SUPFAM" id="SSF52540">
    <property type="entry name" value="P-loop containing nucleoside triphosphate hydrolases"/>
    <property type="match status" value="1"/>
</dbReference>
<dbReference type="GO" id="GO:0005524">
    <property type="term" value="F:ATP binding"/>
    <property type="evidence" value="ECO:0007669"/>
    <property type="project" value="UniProtKB-KW"/>
</dbReference>
<dbReference type="PROSITE" id="PS50893">
    <property type="entry name" value="ABC_TRANSPORTER_2"/>
    <property type="match status" value="1"/>
</dbReference>
<evidence type="ECO:0000256" key="2">
    <source>
        <dbReference type="ARBA" id="ARBA00005417"/>
    </source>
</evidence>
<dbReference type="GO" id="GO:0016887">
    <property type="term" value="F:ATP hydrolysis activity"/>
    <property type="evidence" value="ECO:0007669"/>
    <property type="project" value="InterPro"/>
</dbReference>
<dbReference type="Pfam" id="PF00005">
    <property type="entry name" value="ABC_tran"/>
    <property type="match status" value="1"/>
</dbReference>
<comment type="similarity">
    <text evidence="2">Belongs to the ABC transporter superfamily.</text>
</comment>
<dbReference type="AlphaFoldDB" id="A0A7J5B057"/>
<comment type="subcellular location">
    <subcellularLocation>
        <location evidence="1">Cell membrane</location>
        <topology evidence="1">Peripheral membrane protein</topology>
    </subcellularLocation>
</comment>
<evidence type="ECO:0000256" key="4">
    <source>
        <dbReference type="ARBA" id="ARBA00022741"/>
    </source>
</evidence>
<feature type="domain" description="ABC transporter" evidence="7">
    <location>
        <begin position="5"/>
        <end position="236"/>
    </location>
</feature>
<dbReference type="Gene3D" id="3.40.50.300">
    <property type="entry name" value="P-loop containing nucleotide triphosphate hydrolases"/>
    <property type="match status" value="1"/>
</dbReference>
<dbReference type="EMBL" id="WBJX01000004">
    <property type="protein sequence ID" value="KAB1637252.1"/>
    <property type="molecule type" value="Genomic_DNA"/>
</dbReference>
<comment type="caution">
    <text evidence="8">The sequence shown here is derived from an EMBL/GenBank/DDBJ whole genome shotgun (WGS) entry which is preliminary data.</text>
</comment>
<dbReference type="GO" id="GO:0046677">
    <property type="term" value="P:response to antibiotic"/>
    <property type="evidence" value="ECO:0007669"/>
    <property type="project" value="UniProtKB-KW"/>
</dbReference>
<evidence type="ECO:0000313" key="8">
    <source>
        <dbReference type="EMBL" id="KAB1637252.1"/>
    </source>
</evidence>
<protein>
    <submittedName>
        <fullName evidence="8">ABC transporter ATP-binding protein</fullName>
    </submittedName>
</protein>
<evidence type="ECO:0000256" key="3">
    <source>
        <dbReference type="ARBA" id="ARBA00022448"/>
    </source>
</evidence>
<dbReference type="InterPro" id="IPR027417">
    <property type="entry name" value="P-loop_NTPase"/>
</dbReference>
<organism evidence="8 9">
    <name type="scientific">Pseudoclavibacter terrae</name>
    <dbReference type="NCBI Taxonomy" id="1530195"/>
    <lineage>
        <taxon>Bacteria</taxon>
        <taxon>Bacillati</taxon>
        <taxon>Actinomycetota</taxon>
        <taxon>Actinomycetes</taxon>
        <taxon>Micrococcales</taxon>
        <taxon>Microbacteriaceae</taxon>
        <taxon>Pseudoclavibacter</taxon>
    </lineage>
</organism>
<dbReference type="InterPro" id="IPR050763">
    <property type="entry name" value="ABC_transporter_ATP-binding"/>
</dbReference>